<organism evidence="5">
    <name type="scientific">mine drainage metagenome</name>
    <dbReference type="NCBI Taxonomy" id="410659"/>
    <lineage>
        <taxon>unclassified sequences</taxon>
        <taxon>metagenomes</taxon>
        <taxon>ecological metagenomes</taxon>
    </lineage>
</organism>
<name>T1APH2_9ZZZZ</name>
<keyword evidence="2" id="KW-0233">DNA recombination</keyword>
<gene>
    <name evidence="4" type="ORF">B1B_19392</name>
    <name evidence="5" type="ORF">B2A_10273</name>
</gene>
<dbReference type="InterPro" id="IPR003798">
    <property type="entry name" value="DNA_recombination_RmuC"/>
</dbReference>
<reference evidence="5" key="1">
    <citation type="submission" date="2013-08" db="EMBL/GenBank/DDBJ databases">
        <authorList>
            <person name="Mendez C."/>
            <person name="Richter M."/>
            <person name="Ferrer M."/>
            <person name="Sanchez J."/>
        </authorList>
    </citation>
    <scope>NUCLEOTIDE SEQUENCE</scope>
</reference>
<protein>
    <submittedName>
        <fullName evidence="5">Competence-induced protein</fullName>
    </submittedName>
</protein>
<keyword evidence="1 3" id="KW-0175">Coiled coil</keyword>
<feature type="coiled-coil region" evidence="3">
    <location>
        <begin position="46"/>
        <end position="120"/>
    </location>
</feature>
<dbReference type="AlphaFoldDB" id="T1APH2"/>
<evidence type="ECO:0000256" key="1">
    <source>
        <dbReference type="ARBA" id="ARBA00023054"/>
    </source>
</evidence>
<sequence length="492" mass="54552">MEMTMNPGLWVDVLLAVLALGLLVALLLSLRVRRDPAGEARWNEQRETLARLEAALREELRAARGEQSEALARAQAQQQEQGGTLAQQQHLRLESFATRLQQMDERLQRSQTTLRETLGEEARKSRAEQAIAQQQLGARLSVELQALLQSSEQRLGELRATLETRIKALQDDNAIKLEQMRSTVDEKLQATLEQRLGQSFTLVSERLEAVQRGLGEMRELATGVGDLKRVLGNVKTRGTFGEVQLGALLEQMLVPEQYATNVITVPGSNERVEFAIRLPGHASDTPVWLPIDAKFAREDYERLIDAQERADADAATQAGAALERRIRQQAETIRSKYVAPPHTTDFAILFLPTEGLYAEVLRRPGLFDVLQREHHITVAGPTTLTALLNSLQMGFRTLAIQQRSSEVWQLLSAVKTEFGKFGAVLDNVKKKLDQASTQIEQTGVRTRAIAKKLREVESLEPGDSRALLGIDGDSLDADAADADQAGDEPVVI</sequence>
<reference evidence="5" key="2">
    <citation type="journal article" date="2014" name="ISME J.">
        <title>Microbial stratification in low pH oxic and suboxic macroscopic growths along an acid mine drainage.</title>
        <authorList>
            <person name="Mendez-Garcia C."/>
            <person name="Mesa V."/>
            <person name="Sprenger R.R."/>
            <person name="Richter M."/>
            <person name="Diez M.S."/>
            <person name="Solano J."/>
            <person name="Bargiela R."/>
            <person name="Golyshina O.V."/>
            <person name="Manteca A."/>
            <person name="Ramos J.L."/>
            <person name="Gallego J.R."/>
            <person name="Llorente I."/>
            <person name="Martins Dos Santos V.A."/>
            <person name="Jensen O.N."/>
            <person name="Pelaez A.I."/>
            <person name="Sanchez J."/>
            <person name="Ferrer M."/>
        </authorList>
    </citation>
    <scope>NUCLEOTIDE SEQUENCE</scope>
</reference>
<evidence type="ECO:0000313" key="4">
    <source>
        <dbReference type="EMBL" id="EQD26918.1"/>
    </source>
</evidence>
<dbReference type="GO" id="GO:0006310">
    <property type="term" value="P:DNA recombination"/>
    <property type="evidence" value="ECO:0007669"/>
    <property type="project" value="UniProtKB-KW"/>
</dbReference>
<evidence type="ECO:0000256" key="3">
    <source>
        <dbReference type="SAM" id="Coils"/>
    </source>
</evidence>
<evidence type="ECO:0000313" key="5">
    <source>
        <dbReference type="EMBL" id="EQD42594.1"/>
    </source>
</evidence>
<dbReference type="PANTHER" id="PTHR30563:SF0">
    <property type="entry name" value="DNA RECOMBINATION PROTEIN RMUC"/>
    <property type="match status" value="1"/>
</dbReference>
<proteinExistence type="predicted"/>
<dbReference type="EMBL" id="AUZY01013027">
    <property type="protein sequence ID" value="EQD26918.1"/>
    <property type="molecule type" value="Genomic_DNA"/>
</dbReference>
<dbReference type="Pfam" id="PF02646">
    <property type="entry name" value="RmuC"/>
    <property type="match status" value="1"/>
</dbReference>
<accession>T1APH2</accession>
<evidence type="ECO:0000256" key="2">
    <source>
        <dbReference type="ARBA" id="ARBA00023172"/>
    </source>
</evidence>
<dbReference type="PANTHER" id="PTHR30563">
    <property type="entry name" value="DNA RECOMBINATION PROTEIN RMUC"/>
    <property type="match status" value="1"/>
</dbReference>
<comment type="caution">
    <text evidence="5">The sequence shown here is derived from an EMBL/GenBank/DDBJ whole genome shotgun (WGS) entry which is preliminary data.</text>
</comment>
<dbReference type="EMBL" id="AUZZ01007410">
    <property type="protein sequence ID" value="EQD42594.1"/>
    <property type="molecule type" value="Genomic_DNA"/>
</dbReference>